<keyword evidence="3" id="KW-1185">Reference proteome</keyword>
<organism evidence="2 3">
    <name type="scientific">Campylobacter mucosalis CCUG 21559</name>
    <dbReference type="NCBI Taxonomy" id="1032067"/>
    <lineage>
        <taxon>Bacteria</taxon>
        <taxon>Pseudomonadati</taxon>
        <taxon>Campylobacterota</taxon>
        <taxon>Epsilonproteobacteria</taxon>
        <taxon>Campylobacterales</taxon>
        <taxon>Campylobacteraceae</taxon>
        <taxon>Campylobacter</taxon>
    </lineage>
</organism>
<dbReference type="Proteomes" id="UP000503264">
    <property type="component" value="Chromosome"/>
</dbReference>
<dbReference type="EMBL" id="CP012542">
    <property type="protein sequence ID" value="QCD43920.1"/>
    <property type="molecule type" value="Genomic_DNA"/>
</dbReference>
<evidence type="ECO:0000313" key="2">
    <source>
        <dbReference type="EMBL" id="QCD43920.1"/>
    </source>
</evidence>
<name>A0A6G5QE18_9BACT</name>
<feature type="transmembrane region" description="Helical" evidence="1">
    <location>
        <begin position="20"/>
        <end position="38"/>
    </location>
</feature>
<evidence type="ECO:0000313" key="3">
    <source>
        <dbReference type="Proteomes" id="UP000503264"/>
    </source>
</evidence>
<reference evidence="2 3" key="1">
    <citation type="submission" date="2016-07" db="EMBL/GenBank/DDBJ databases">
        <title>Comparative genomics of the Campylobacter concisus group.</title>
        <authorList>
            <person name="Miller W.G."/>
            <person name="Yee E."/>
            <person name="Chapman M.H."/>
            <person name="Huynh S."/>
            <person name="Bono J.L."/>
            <person name="On S.L.W."/>
            <person name="StLeger J."/>
            <person name="Foster G."/>
            <person name="Parker C.T."/>
        </authorList>
    </citation>
    <scope>NUCLEOTIDE SEQUENCE [LARGE SCALE GENOMIC DNA]</scope>
    <source>
        <strain evidence="2 3">CCUG 21559</strain>
    </source>
</reference>
<keyword evidence="1" id="KW-0472">Membrane</keyword>
<proteinExistence type="predicted"/>
<feature type="transmembrane region" description="Helical" evidence="1">
    <location>
        <begin position="113"/>
        <end position="133"/>
    </location>
</feature>
<feature type="transmembrane region" description="Helical" evidence="1">
    <location>
        <begin position="80"/>
        <end position="101"/>
    </location>
</feature>
<feature type="transmembrane region" description="Helical" evidence="1">
    <location>
        <begin position="50"/>
        <end position="74"/>
    </location>
</feature>
<dbReference type="RefSeq" id="WP_169752636.1">
    <property type="nucleotide sequence ID" value="NZ_CP012542.1"/>
</dbReference>
<accession>A0A6G5QE18</accession>
<keyword evidence="1" id="KW-0812">Transmembrane</keyword>
<protein>
    <submittedName>
        <fullName evidence="2">Putative membrane protein</fullName>
    </submittedName>
</protein>
<dbReference type="AlphaFoldDB" id="A0A6G5QE18"/>
<sequence>MNENLAPLYAQALPIHSGMMHLLLTLVMIYLILTQFGLNTKNYVLRIRYFLPIYHSILAVIIFSGLLLLTALNFGISERILRMILAVVLLIALSAVGFKRLKIYARQKELFKFRKFALFQGIAEIFLILFAGLG</sequence>
<gene>
    <name evidence="2" type="ORF">CMUC_0100</name>
</gene>
<evidence type="ECO:0000256" key="1">
    <source>
        <dbReference type="SAM" id="Phobius"/>
    </source>
</evidence>
<keyword evidence="1" id="KW-1133">Transmembrane helix</keyword>